<evidence type="ECO:0000313" key="4">
    <source>
        <dbReference type="EMBL" id="CAD8117009.1"/>
    </source>
</evidence>
<evidence type="ECO:0000313" key="2">
    <source>
        <dbReference type="EMBL" id="CAD8078348.1"/>
    </source>
</evidence>
<organism evidence="2 5">
    <name type="scientific">Paramecium primaurelia</name>
    <dbReference type="NCBI Taxonomy" id="5886"/>
    <lineage>
        <taxon>Eukaryota</taxon>
        <taxon>Sar</taxon>
        <taxon>Alveolata</taxon>
        <taxon>Ciliophora</taxon>
        <taxon>Intramacronucleata</taxon>
        <taxon>Oligohymenophorea</taxon>
        <taxon>Peniculida</taxon>
        <taxon>Parameciidae</taxon>
        <taxon>Paramecium</taxon>
    </lineage>
</organism>
<name>A0A8S1MDK9_PARPR</name>
<keyword evidence="5" id="KW-1185">Reference proteome</keyword>
<evidence type="ECO:0000313" key="5">
    <source>
        <dbReference type="Proteomes" id="UP000688137"/>
    </source>
</evidence>
<evidence type="ECO:0008006" key="6">
    <source>
        <dbReference type="Google" id="ProtNLM"/>
    </source>
</evidence>
<accession>A0A8S1MDK9</accession>
<sequence>MMGTAFMFRTWYNQNEQMNDDALRDFNQALKMNPKYALAYNYRAILFKDIGGKDKELSDYQQGFCLSLNDPLLLCNLGDYYYILSDHTQQTLNVLKRPQILYRGQNNQKW</sequence>
<protein>
    <recommendedName>
        <fullName evidence="6">Tetratricopeptide repeat protein</fullName>
    </recommendedName>
</protein>
<evidence type="ECO:0000313" key="3">
    <source>
        <dbReference type="EMBL" id="CAD8114445.1"/>
    </source>
</evidence>
<evidence type="ECO:0000313" key="1">
    <source>
        <dbReference type="EMBL" id="CAD8055114.1"/>
    </source>
</evidence>
<comment type="caution">
    <text evidence="2">The sequence shown here is derived from an EMBL/GenBank/DDBJ whole genome shotgun (WGS) entry which is preliminary data.</text>
</comment>
<dbReference type="EMBL" id="CAJJDM010000061">
    <property type="protein sequence ID" value="CAD8078348.1"/>
    <property type="molecule type" value="Genomic_DNA"/>
</dbReference>
<dbReference type="AlphaFoldDB" id="A0A8S1MDK9"/>
<dbReference type="EMBL" id="CAJJDM010000021">
    <property type="protein sequence ID" value="CAD8055114.1"/>
    <property type="molecule type" value="Genomic_DNA"/>
</dbReference>
<dbReference type="EMBL" id="CAJJDM010000165">
    <property type="protein sequence ID" value="CAD8114445.1"/>
    <property type="molecule type" value="Genomic_DNA"/>
</dbReference>
<dbReference type="Proteomes" id="UP000688137">
    <property type="component" value="Unassembled WGS sequence"/>
</dbReference>
<reference evidence="2" key="1">
    <citation type="submission" date="2021-01" db="EMBL/GenBank/DDBJ databases">
        <authorList>
            <consortium name="Genoscope - CEA"/>
            <person name="William W."/>
        </authorList>
    </citation>
    <scope>NUCLEOTIDE SEQUENCE</scope>
</reference>
<proteinExistence type="predicted"/>
<dbReference type="EMBL" id="CAJJDM010000195">
    <property type="protein sequence ID" value="CAD8117009.1"/>
    <property type="molecule type" value="Genomic_DNA"/>
</dbReference>
<gene>
    <name evidence="1" type="ORF">PPRIM_AZ9-3.1.T0230014</name>
    <name evidence="2" type="ORF">PPRIM_AZ9-3.1.T0600002</name>
    <name evidence="3" type="ORF">PPRIM_AZ9-3.1.T1600013</name>
    <name evidence="4" type="ORF">PPRIM_AZ9-3.1.T1860005</name>
</gene>